<dbReference type="Pfam" id="PF21180">
    <property type="entry name" value="TOP6A-Spo11_Toprim"/>
    <property type="match status" value="1"/>
</dbReference>
<feature type="domain" description="Topoisomerase 6 subunit A/Spo11 TOPRIM" evidence="1">
    <location>
        <begin position="111"/>
        <end position="151"/>
    </location>
</feature>
<protein>
    <recommendedName>
        <fullName evidence="1">Topoisomerase 6 subunit A/Spo11 TOPRIM domain-containing protein</fullName>
    </recommendedName>
</protein>
<organism evidence="2 3">
    <name type="scientific">Heracleum sosnowskyi</name>
    <dbReference type="NCBI Taxonomy" id="360622"/>
    <lineage>
        <taxon>Eukaryota</taxon>
        <taxon>Viridiplantae</taxon>
        <taxon>Streptophyta</taxon>
        <taxon>Embryophyta</taxon>
        <taxon>Tracheophyta</taxon>
        <taxon>Spermatophyta</taxon>
        <taxon>Magnoliopsida</taxon>
        <taxon>eudicotyledons</taxon>
        <taxon>Gunneridae</taxon>
        <taxon>Pentapetalae</taxon>
        <taxon>asterids</taxon>
        <taxon>campanulids</taxon>
        <taxon>Apiales</taxon>
        <taxon>Apiaceae</taxon>
        <taxon>Apioideae</taxon>
        <taxon>apioid superclade</taxon>
        <taxon>Tordylieae</taxon>
        <taxon>Tordyliinae</taxon>
        <taxon>Heracleum</taxon>
    </lineage>
</organism>
<dbReference type="PANTHER" id="PTHR10848">
    <property type="entry name" value="MEIOTIC RECOMBINATION PROTEIN SPO11"/>
    <property type="match status" value="1"/>
</dbReference>
<dbReference type="InterPro" id="IPR002815">
    <property type="entry name" value="Spo11/TopoVI_A"/>
</dbReference>
<dbReference type="GO" id="GO:0042138">
    <property type="term" value="P:meiotic DNA double-strand break formation"/>
    <property type="evidence" value="ECO:0007669"/>
    <property type="project" value="TreeGrafter"/>
</dbReference>
<accession>A0AAD8GRF6</accession>
<dbReference type="InterPro" id="IPR036078">
    <property type="entry name" value="Spo11/TopoVI_A_sf"/>
</dbReference>
<dbReference type="AlphaFoldDB" id="A0AAD8GRF6"/>
<gene>
    <name evidence="2" type="ORF">POM88_052992</name>
</gene>
<comment type="caution">
    <text evidence="2">The sequence shown here is derived from an EMBL/GenBank/DDBJ whole genome shotgun (WGS) entry which is preliminary data.</text>
</comment>
<dbReference type="PANTHER" id="PTHR10848:SF3">
    <property type="entry name" value="MEIOTIC RECOMBINATION PROTEIN SPO11-1"/>
    <property type="match status" value="1"/>
</dbReference>
<dbReference type="SUPFAM" id="SSF56726">
    <property type="entry name" value="DNA topoisomerase IV, alpha subunit"/>
    <property type="match status" value="1"/>
</dbReference>
<dbReference type="GO" id="GO:0000228">
    <property type="term" value="C:nuclear chromosome"/>
    <property type="evidence" value="ECO:0007669"/>
    <property type="project" value="TreeGrafter"/>
</dbReference>
<evidence type="ECO:0000313" key="2">
    <source>
        <dbReference type="EMBL" id="KAK1353154.1"/>
    </source>
</evidence>
<dbReference type="GO" id="GO:0007131">
    <property type="term" value="P:reciprocal meiotic recombination"/>
    <property type="evidence" value="ECO:0007669"/>
    <property type="project" value="TreeGrafter"/>
</dbReference>
<dbReference type="GO" id="GO:0000706">
    <property type="term" value="P:meiotic DNA double-strand break processing"/>
    <property type="evidence" value="ECO:0007669"/>
    <property type="project" value="TreeGrafter"/>
</dbReference>
<dbReference type="Proteomes" id="UP001237642">
    <property type="component" value="Unassembled WGS sequence"/>
</dbReference>
<evidence type="ECO:0000313" key="3">
    <source>
        <dbReference type="Proteomes" id="UP001237642"/>
    </source>
</evidence>
<dbReference type="InterPro" id="IPR034136">
    <property type="entry name" value="TOPRIM_Topo6A/Spo11"/>
</dbReference>
<sequence length="176" mass="19696">MRGLKYGASVGAYARFLCVYFGVYATETDVVYATETDVSSSYIVSFFARCLLGKGNNFMDMVTVNSAYYDKQDTSNEYAGRKFDCINSTNSAHPVPVNVEEVKDIVSVAKYILIVEKESVFQRLANDHFCKKKNQCIVITGRGYPDVPTRRSPHYCACILGPGGYTEHHIIVHSIF</sequence>
<dbReference type="PRINTS" id="PR01550">
    <property type="entry name" value="TOP6AFAMILY"/>
</dbReference>
<reference evidence="2" key="2">
    <citation type="submission" date="2023-05" db="EMBL/GenBank/DDBJ databases">
        <authorList>
            <person name="Schelkunov M.I."/>
        </authorList>
    </citation>
    <scope>NUCLEOTIDE SEQUENCE</scope>
    <source>
        <strain evidence="2">Hsosn_3</strain>
        <tissue evidence="2">Leaf</tissue>
    </source>
</reference>
<keyword evidence="3" id="KW-1185">Reference proteome</keyword>
<proteinExistence type="predicted"/>
<reference evidence="2" key="1">
    <citation type="submission" date="2023-02" db="EMBL/GenBank/DDBJ databases">
        <title>Genome of toxic invasive species Heracleum sosnowskyi carries increased number of genes despite the absence of recent whole-genome duplications.</title>
        <authorList>
            <person name="Schelkunov M."/>
            <person name="Shtratnikova V."/>
            <person name="Makarenko M."/>
            <person name="Klepikova A."/>
            <person name="Omelchenko D."/>
            <person name="Novikova G."/>
            <person name="Obukhova E."/>
            <person name="Bogdanov V."/>
            <person name="Penin A."/>
            <person name="Logacheva M."/>
        </authorList>
    </citation>
    <scope>NUCLEOTIDE SEQUENCE</scope>
    <source>
        <strain evidence="2">Hsosn_3</strain>
        <tissue evidence="2">Leaf</tissue>
    </source>
</reference>
<name>A0AAD8GRF6_9APIA</name>
<dbReference type="GO" id="GO:0003677">
    <property type="term" value="F:DNA binding"/>
    <property type="evidence" value="ECO:0007669"/>
    <property type="project" value="InterPro"/>
</dbReference>
<dbReference type="GO" id="GO:0003918">
    <property type="term" value="F:DNA topoisomerase type II (double strand cut, ATP-hydrolyzing) activity"/>
    <property type="evidence" value="ECO:0007669"/>
    <property type="project" value="InterPro"/>
</dbReference>
<dbReference type="Gene3D" id="3.40.1360.10">
    <property type="match status" value="1"/>
</dbReference>
<dbReference type="EMBL" id="JAUIZM010000014">
    <property type="protein sequence ID" value="KAK1353154.1"/>
    <property type="molecule type" value="Genomic_DNA"/>
</dbReference>
<evidence type="ECO:0000259" key="1">
    <source>
        <dbReference type="Pfam" id="PF21180"/>
    </source>
</evidence>